<dbReference type="CDD" id="cd04732">
    <property type="entry name" value="HisA"/>
    <property type="match status" value="1"/>
</dbReference>
<evidence type="ECO:0000256" key="1">
    <source>
        <dbReference type="ARBA" id="ARBA00000901"/>
    </source>
</evidence>
<name>A0A2G9YJY7_9BACT</name>
<dbReference type="InterPro" id="IPR023016">
    <property type="entry name" value="HisA/PriA"/>
</dbReference>
<accession>A0A2G9YJY7</accession>
<dbReference type="SUPFAM" id="SSF51366">
    <property type="entry name" value="Ribulose-phoshate binding barrel"/>
    <property type="match status" value="1"/>
</dbReference>
<comment type="subcellular location">
    <subcellularLocation>
        <location evidence="2 9 11">Cytoplasm</location>
    </subcellularLocation>
</comment>
<evidence type="ECO:0000313" key="12">
    <source>
        <dbReference type="EMBL" id="PIP19557.1"/>
    </source>
</evidence>
<dbReference type="GO" id="GO:0000105">
    <property type="term" value="P:L-histidine biosynthetic process"/>
    <property type="evidence" value="ECO:0007669"/>
    <property type="project" value="UniProtKB-UniRule"/>
</dbReference>
<evidence type="ECO:0000256" key="4">
    <source>
        <dbReference type="ARBA" id="ARBA00009667"/>
    </source>
</evidence>
<dbReference type="GO" id="GO:0005737">
    <property type="term" value="C:cytoplasm"/>
    <property type="evidence" value="ECO:0007669"/>
    <property type="project" value="UniProtKB-SubCell"/>
</dbReference>
<feature type="active site" description="Proton donor" evidence="9">
    <location>
        <position position="128"/>
    </location>
</feature>
<reference evidence="12 13" key="1">
    <citation type="submission" date="2017-09" db="EMBL/GenBank/DDBJ databases">
        <title>Depth-based differentiation of microbial function through sediment-hosted aquifers and enrichment of novel symbionts in the deep terrestrial subsurface.</title>
        <authorList>
            <person name="Probst A.J."/>
            <person name="Ladd B."/>
            <person name="Jarett J.K."/>
            <person name="Geller-Mcgrath D.E."/>
            <person name="Sieber C.M."/>
            <person name="Emerson J.B."/>
            <person name="Anantharaman K."/>
            <person name="Thomas B.C."/>
            <person name="Malmstrom R."/>
            <person name="Stieglmeier M."/>
            <person name="Klingl A."/>
            <person name="Woyke T."/>
            <person name="Ryan C.M."/>
            <person name="Banfield J.F."/>
        </authorList>
    </citation>
    <scope>NUCLEOTIDE SEQUENCE [LARGE SCALE GENOMIC DNA]</scope>
    <source>
        <strain evidence="12">CG23_combo_of_CG06-09_8_20_14_all_41_10</strain>
    </source>
</reference>
<evidence type="ECO:0000256" key="7">
    <source>
        <dbReference type="ARBA" id="ARBA00023102"/>
    </source>
</evidence>
<evidence type="ECO:0000256" key="9">
    <source>
        <dbReference type="HAMAP-Rule" id="MF_01014"/>
    </source>
</evidence>
<dbReference type="Proteomes" id="UP000231292">
    <property type="component" value="Unassembled WGS sequence"/>
</dbReference>
<protein>
    <recommendedName>
        <fullName evidence="9 11">1-(5-phosphoribosyl)-5-[(5-phosphoribosylamino)methylideneamino] imidazole-4-carboxamide isomerase</fullName>
        <ecNumber evidence="9 11">5.3.1.16</ecNumber>
    </recommendedName>
    <alternativeName>
        <fullName evidence="9">Phosphoribosylformimino-5-aminoimidazole carboxamide ribotide isomerase</fullName>
    </alternativeName>
</protein>
<comment type="catalytic activity">
    <reaction evidence="1 9 11">
        <text>1-(5-phospho-beta-D-ribosyl)-5-[(5-phospho-beta-D-ribosylamino)methylideneamino]imidazole-4-carboxamide = 5-[(5-phospho-1-deoxy-D-ribulos-1-ylimino)methylamino]-1-(5-phospho-beta-D-ribosyl)imidazole-4-carboxamide</text>
        <dbReference type="Rhea" id="RHEA:15469"/>
        <dbReference type="ChEBI" id="CHEBI:58435"/>
        <dbReference type="ChEBI" id="CHEBI:58525"/>
        <dbReference type="EC" id="5.3.1.16"/>
    </reaction>
</comment>
<comment type="similarity">
    <text evidence="4 9 10">Belongs to the HisA/HisF family.</text>
</comment>
<dbReference type="GO" id="GO:0000162">
    <property type="term" value="P:L-tryptophan biosynthetic process"/>
    <property type="evidence" value="ECO:0007669"/>
    <property type="project" value="TreeGrafter"/>
</dbReference>
<evidence type="ECO:0000256" key="10">
    <source>
        <dbReference type="RuleBase" id="RU003657"/>
    </source>
</evidence>
<dbReference type="EC" id="5.3.1.16" evidence="9 11"/>
<dbReference type="PANTHER" id="PTHR43090">
    <property type="entry name" value="1-(5-PHOSPHORIBOSYL)-5-[(5-PHOSPHORIBOSYLAMINO)METHYLIDENEAMINO] IMIDAZOLE-4-CARBOXAMIDE ISOMERASE"/>
    <property type="match status" value="1"/>
</dbReference>
<sequence>MLIIPAIDLKDGCVVRLVQGKFNKKVYSVDPVETARRWVRQGAKFLHIVDLDGAFYGIPKNLKIVREITRVVNVPIEFGGGVRKIDTIKNILRLGVARVVLGTKAVEDKGFLKKAFAEFKAKIIVGVDVKEGKVMVKGWKSGYKNTDAIEFSLSLKKIGFKELIYTDILKDGTLLGPDINEIRRFLKITGLKIVASGGVSRLEDLIKLKSLEKQGLSAVIIGKALYEGRFTLAQALELS</sequence>
<gene>
    <name evidence="9 12" type="primary">hisA</name>
    <name evidence="12" type="ORF">COX41_02230</name>
</gene>
<evidence type="ECO:0000256" key="3">
    <source>
        <dbReference type="ARBA" id="ARBA00005133"/>
    </source>
</evidence>
<keyword evidence="7 9" id="KW-0368">Histidine biosynthesis</keyword>
<evidence type="ECO:0000256" key="2">
    <source>
        <dbReference type="ARBA" id="ARBA00004496"/>
    </source>
</evidence>
<dbReference type="FunFam" id="3.20.20.70:FF:000009">
    <property type="entry name" value="1-(5-phosphoribosyl)-5-[(5-phosphoribosylamino)methylideneamino] imidazole-4-carboxamide isomerase"/>
    <property type="match status" value="1"/>
</dbReference>
<dbReference type="InterPro" id="IPR006063">
    <property type="entry name" value="HisA_bact_arch"/>
</dbReference>
<dbReference type="InterPro" id="IPR044524">
    <property type="entry name" value="Isoase_HisA-like"/>
</dbReference>
<dbReference type="HAMAP" id="MF_01014">
    <property type="entry name" value="HisA"/>
    <property type="match status" value="1"/>
</dbReference>
<dbReference type="UniPathway" id="UPA00031">
    <property type="reaction ID" value="UER00009"/>
</dbReference>
<dbReference type="InterPro" id="IPR013785">
    <property type="entry name" value="Aldolase_TIM"/>
</dbReference>
<evidence type="ECO:0000256" key="6">
    <source>
        <dbReference type="ARBA" id="ARBA00022605"/>
    </source>
</evidence>
<evidence type="ECO:0000256" key="11">
    <source>
        <dbReference type="RuleBase" id="RU003658"/>
    </source>
</evidence>
<comment type="caution">
    <text evidence="12">The sequence shown here is derived from an EMBL/GenBank/DDBJ whole genome shotgun (WGS) entry which is preliminary data.</text>
</comment>
<dbReference type="Pfam" id="PF00977">
    <property type="entry name" value="His_biosynth"/>
    <property type="match status" value="1"/>
</dbReference>
<comment type="pathway">
    <text evidence="3 9 11">Amino-acid biosynthesis; L-histidine biosynthesis; L-histidine from 5-phospho-alpha-D-ribose 1-diphosphate: step 4/9.</text>
</comment>
<dbReference type="AlphaFoldDB" id="A0A2G9YJY7"/>
<dbReference type="GO" id="GO:0003949">
    <property type="term" value="F:1-(5-phosphoribosyl)-5-[(5-phosphoribosylamino)methylideneamino]imidazole-4-carboxamide isomerase activity"/>
    <property type="evidence" value="ECO:0007669"/>
    <property type="project" value="UniProtKB-UniRule"/>
</dbReference>
<proteinExistence type="inferred from homology"/>
<dbReference type="PANTHER" id="PTHR43090:SF2">
    <property type="entry name" value="1-(5-PHOSPHORIBOSYL)-5-[(5-PHOSPHORIBOSYLAMINO)METHYLIDENEAMINO] IMIDAZOLE-4-CARBOXAMIDE ISOMERASE"/>
    <property type="match status" value="1"/>
</dbReference>
<dbReference type="EMBL" id="PCRK01000047">
    <property type="protein sequence ID" value="PIP19557.1"/>
    <property type="molecule type" value="Genomic_DNA"/>
</dbReference>
<evidence type="ECO:0000256" key="8">
    <source>
        <dbReference type="ARBA" id="ARBA00023235"/>
    </source>
</evidence>
<evidence type="ECO:0000256" key="5">
    <source>
        <dbReference type="ARBA" id="ARBA00022490"/>
    </source>
</evidence>
<feature type="active site" description="Proton acceptor" evidence="9">
    <location>
        <position position="8"/>
    </location>
</feature>
<dbReference type="Gene3D" id="3.20.20.70">
    <property type="entry name" value="Aldolase class I"/>
    <property type="match status" value="1"/>
</dbReference>
<dbReference type="InterPro" id="IPR006062">
    <property type="entry name" value="His_biosynth"/>
</dbReference>
<evidence type="ECO:0000313" key="13">
    <source>
        <dbReference type="Proteomes" id="UP000231292"/>
    </source>
</evidence>
<dbReference type="InterPro" id="IPR011060">
    <property type="entry name" value="RibuloseP-bd_barrel"/>
</dbReference>
<keyword evidence="8 9" id="KW-0413">Isomerase</keyword>
<keyword evidence="6 9" id="KW-0028">Amino-acid biosynthesis</keyword>
<keyword evidence="5 9" id="KW-0963">Cytoplasm</keyword>
<dbReference type="NCBIfam" id="TIGR00007">
    <property type="entry name" value="1-(5-phosphoribosyl)-5-[(5-phosphoribosylamino)methylideneamino]imidazole-4-carboxamide isomerase"/>
    <property type="match status" value="1"/>
</dbReference>
<organism evidence="12 13">
    <name type="scientific">Candidatus Sherwoodlollariibacterium unditelluris</name>
    <dbReference type="NCBI Taxonomy" id="1974757"/>
    <lineage>
        <taxon>Bacteria</taxon>
        <taxon>Pseudomonadati</taxon>
        <taxon>Candidatus Omnitrophota</taxon>
        <taxon>Candidatus Sherwoodlollariibacterium</taxon>
    </lineage>
</organism>